<dbReference type="EMBL" id="BOMN01000098">
    <property type="protein sequence ID" value="GIE23827.1"/>
    <property type="molecule type" value="Genomic_DNA"/>
</dbReference>
<comment type="caution">
    <text evidence="2">The sequence shown here is derived from an EMBL/GenBank/DDBJ whole genome shotgun (WGS) entry which is preliminary data.</text>
</comment>
<organism evidence="2 3">
    <name type="scientific">Winogradskya humida</name>
    <dbReference type="NCBI Taxonomy" id="113566"/>
    <lineage>
        <taxon>Bacteria</taxon>
        <taxon>Bacillati</taxon>
        <taxon>Actinomycetota</taxon>
        <taxon>Actinomycetes</taxon>
        <taxon>Micromonosporales</taxon>
        <taxon>Micromonosporaceae</taxon>
        <taxon>Winogradskya</taxon>
    </lineage>
</organism>
<gene>
    <name evidence="2" type="ORF">Ahu01nite_069290</name>
</gene>
<evidence type="ECO:0000313" key="3">
    <source>
        <dbReference type="Proteomes" id="UP000603200"/>
    </source>
</evidence>
<evidence type="ECO:0000313" key="2">
    <source>
        <dbReference type="EMBL" id="GIE23827.1"/>
    </source>
</evidence>
<feature type="compositionally biased region" description="Basic residues" evidence="1">
    <location>
        <begin position="10"/>
        <end position="21"/>
    </location>
</feature>
<feature type="region of interest" description="Disordered" evidence="1">
    <location>
        <begin position="1"/>
        <end position="22"/>
    </location>
</feature>
<feature type="region of interest" description="Disordered" evidence="1">
    <location>
        <begin position="42"/>
        <end position="63"/>
    </location>
</feature>
<dbReference type="Proteomes" id="UP000603200">
    <property type="component" value="Unassembled WGS sequence"/>
</dbReference>
<feature type="compositionally biased region" description="Low complexity" evidence="1">
    <location>
        <begin position="139"/>
        <end position="148"/>
    </location>
</feature>
<sequence>MRDLREPAPGRRRRPRRHRPAHLRELIAAVSSAVLAAAALTARTDDKDSDTPPTAQTSAAATVDAGQDAATVLAANKAVHSDGSVHLHGVALTAASGDDGVHAEDALRIDAGRVTITGSNEGLEAAHIAVAGGTASVTSSDDGVNGSGESEGDSEGGGGGEQVGDFDVTVSGGTLIINADGDGLDSNGTASITGGTVVVNGPTERNNGALDVNGAFTISGGILIAAGSSGMPVAPGTDSTQAWLSATLASTVPAGTTLYVTDANGKPLATFVTSKDMQNLVYSSSTLTKDGKYTIYSGGKASGTSTGGLSASGTLGSAKKLTTVTAGVAPEGGFGGRRPGR</sequence>
<proteinExistence type="predicted"/>
<reference evidence="2 3" key="1">
    <citation type="submission" date="2021-01" db="EMBL/GenBank/DDBJ databases">
        <title>Whole genome shotgun sequence of Actinoplanes humidus NBRC 14915.</title>
        <authorList>
            <person name="Komaki H."/>
            <person name="Tamura T."/>
        </authorList>
    </citation>
    <scope>NUCLEOTIDE SEQUENCE [LARGE SCALE GENOMIC DNA]</scope>
    <source>
        <strain evidence="2 3">NBRC 14915</strain>
    </source>
</reference>
<feature type="compositionally biased region" description="Low complexity" evidence="1">
    <location>
        <begin position="51"/>
        <end position="63"/>
    </location>
</feature>
<feature type="region of interest" description="Disordered" evidence="1">
    <location>
        <begin position="134"/>
        <end position="164"/>
    </location>
</feature>
<dbReference type="RefSeq" id="WP_203840875.1">
    <property type="nucleotide sequence ID" value="NZ_BAAATV010000021.1"/>
</dbReference>
<evidence type="ECO:0008006" key="4">
    <source>
        <dbReference type="Google" id="ProtNLM"/>
    </source>
</evidence>
<protein>
    <recommendedName>
        <fullName evidence="4">Carbohydrate-binding domain-containing protein</fullName>
    </recommendedName>
</protein>
<accession>A0ABQ4A0G1</accession>
<evidence type="ECO:0000256" key="1">
    <source>
        <dbReference type="SAM" id="MobiDB-lite"/>
    </source>
</evidence>
<name>A0ABQ4A0G1_9ACTN</name>
<keyword evidence="3" id="KW-1185">Reference proteome</keyword>